<dbReference type="OrthoDB" id="3786257at2"/>
<organism evidence="1 2">
    <name type="scientific">Microcella putealis</name>
    <dbReference type="NCBI Taxonomy" id="337005"/>
    <lineage>
        <taxon>Bacteria</taxon>
        <taxon>Bacillati</taxon>
        <taxon>Actinomycetota</taxon>
        <taxon>Actinomycetes</taxon>
        <taxon>Micrococcales</taxon>
        <taxon>Microbacteriaceae</taxon>
        <taxon>Microcella</taxon>
    </lineage>
</organism>
<keyword evidence="2" id="KW-1185">Reference proteome</keyword>
<accession>A0A4V2EW80</accession>
<name>A0A4V2EW80_9MICO</name>
<evidence type="ECO:0000313" key="1">
    <source>
        <dbReference type="EMBL" id="RZS55060.1"/>
    </source>
</evidence>
<comment type="caution">
    <text evidence="1">The sequence shown here is derived from an EMBL/GenBank/DDBJ whole genome shotgun (WGS) entry which is preliminary data.</text>
</comment>
<reference evidence="1 2" key="1">
    <citation type="journal article" date="2015" name="Stand. Genomic Sci.">
        <title>Genomic Encyclopedia of Bacterial and Archaeal Type Strains, Phase III: the genomes of soil and plant-associated and newly described type strains.</title>
        <authorList>
            <person name="Whitman W.B."/>
            <person name="Woyke T."/>
            <person name="Klenk H.P."/>
            <person name="Zhou Y."/>
            <person name="Lilburn T.G."/>
            <person name="Beck B.J."/>
            <person name="De Vos P."/>
            <person name="Vandamme P."/>
            <person name="Eisen J.A."/>
            <person name="Garrity G."/>
            <person name="Hugenholtz P."/>
            <person name="Kyrpides N.C."/>
        </authorList>
    </citation>
    <scope>NUCLEOTIDE SEQUENCE [LARGE SCALE GENOMIC DNA]</scope>
    <source>
        <strain evidence="1 2">CV2</strain>
    </source>
</reference>
<gene>
    <name evidence="1" type="ORF">EV141_2042</name>
</gene>
<dbReference type="RefSeq" id="WP_130485855.1">
    <property type="nucleotide sequence ID" value="NZ_SGWW01000004.1"/>
</dbReference>
<dbReference type="Proteomes" id="UP000293519">
    <property type="component" value="Unassembled WGS sequence"/>
</dbReference>
<protein>
    <submittedName>
        <fullName evidence="1">Uncharacterized protein</fullName>
    </submittedName>
</protein>
<proteinExistence type="predicted"/>
<dbReference type="AlphaFoldDB" id="A0A4V2EW80"/>
<dbReference type="EMBL" id="SGWW01000004">
    <property type="protein sequence ID" value="RZS55060.1"/>
    <property type="molecule type" value="Genomic_DNA"/>
</dbReference>
<evidence type="ECO:0000313" key="2">
    <source>
        <dbReference type="Proteomes" id="UP000293519"/>
    </source>
</evidence>
<sequence length="135" mass="13717">MQFSPKAIALTAAGVLVVGAAVVAAPMLGDLLAPPATAGQTIVGGEVEYAVNAAGETYGSPANGEVPQLIPAAAENGEFGYVRVTELDQQRNLARSSADPEATFAVSVYLSDGETVIGELAVTKDTPGPRDGFRN</sequence>